<evidence type="ECO:0000256" key="10">
    <source>
        <dbReference type="ARBA" id="ARBA00022753"/>
    </source>
</evidence>
<keyword evidence="14" id="KW-0175">Coiled coil</keyword>
<feature type="transmembrane region" description="Helical" evidence="24">
    <location>
        <begin position="392"/>
        <end position="411"/>
    </location>
</feature>
<sequence>MNYQEAAIYLQEGENNDKFFTHPKDAKALAAYLFVHNHLFYLMELSTALLLLLLSLCEAPAVPMLRLGIYIHATLELLALTVVLFELSMKMRWLGFHTYIRHKRTMIKTCVLLLQFAEAIVVLVRQTSHVRITRALRCIFLVDCRYCGAVRRNLRQIFQSLPPFIDILLLLLFFMVIFMFSPPQYFSTLENSLVNLFVLLTTANFPDVMMPSYSRSPWSCIFFIVYLSIELYFIMNLLLAVVFDTFSDIEKRKFRSLLLHKRTAIQHAYHLLVSKQRPSGISFKQFDGLMQFYKPRMSARDRHLTFKALNQSNTPFLSLKDMYNFYEVVGLKWKAKRNREHWFDDLPQTAFLIFKGSALSFIQYTLVAVNGLWILVETFTLRGGIFPRDVPWNYIVFLTIYGIEVLLKITGLGPVEYLSSGWNFFDFSVTLFAFLGLLALAFNMEPFYFIVVLRPLQLLRLFKLKKRYRNVLDTMFELFPRMASLGLTLLIFYYCFAIIGMEFFSGKLYPNCCNTSTVADAYRWVNRTVGNRTVMEEGYYYLNNFNNILSSFVTLFELTVVNDWYIIMEGVTSETSHWSRLYFMIFYIVTMVVMTIIVAFILEAFVFRMNYTRKNRDSEEDSGVVFEREVSKEEITAVAEMYGRSGNASAAGQMLRVISQMDRHRQSSMLFLGRRSRTKSDLSMKMYEEEIQVGQVKLQAVLVSL</sequence>
<evidence type="ECO:0000256" key="7">
    <source>
        <dbReference type="ARBA" id="ARBA00022673"/>
    </source>
</evidence>
<evidence type="ECO:0000256" key="1">
    <source>
        <dbReference type="ARBA" id="ARBA00004155"/>
    </source>
</evidence>
<comment type="catalytic activity">
    <reaction evidence="19">
        <text>Ca(2+)(in) = Ca(2+)(out)</text>
        <dbReference type="Rhea" id="RHEA:29671"/>
        <dbReference type="ChEBI" id="CHEBI:29108"/>
    </reaction>
    <physiologicalReaction direction="right-to-left" evidence="19">
        <dbReference type="Rhea" id="RHEA:29673"/>
    </physiologicalReaction>
</comment>
<dbReference type="PANTHER" id="PTHR46474">
    <property type="entry name" value="TWO PORE CALCIUM CHANNEL PROTEIN 1"/>
    <property type="match status" value="1"/>
</dbReference>
<comment type="function">
    <text evidence="21">Intracellular channel initially characterized as a non-selective Ca(2+)-permeable channel activated by NAADP (nicotinic acid adenine dinucleotide phosphate), it is also a voltage-gated highly-selective Na(+) channel activated directly by PI(3,5)P2 (phosphatidylinositol 3,5-bisphosphate) that senses pH changes and confers electrical excitability to organelles. Localizes to the early and recycling endosomes membranes where it plays a role in the uptake and processing of proteins and regulates organellar membrane excitability, membrane trafficking and pH homeostasis. Ion selectivity is not fixed but rather agonist-dependent and under defined ionic conditions, can be readily activated by both NAADP and PI(3,5)P2. Required for mTOR-dependent nutrient sensing.</text>
</comment>
<feature type="transmembrane region" description="Helical" evidence="24">
    <location>
        <begin position="431"/>
        <end position="457"/>
    </location>
</feature>
<keyword evidence="15" id="KW-0406">Ion transport</keyword>
<comment type="subcellular location">
    <subcellularLocation>
        <location evidence="3">Early endosome membrane</location>
        <topology evidence="3">Multi-pass membrane protein</topology>
    </subcellularLocation>
    <subcellularLocation>
        <location evidence="1">Lysosome membrane</location>
        <topology evidence="1">Multi-pass membrane protein</topology>
    </subcellularLocation>
    <subcellularLocation>
        <location evidence="2">Recycling endosome membrane</location>
        <topology evidence="2">Multi-pass membrane protein</topology>
    </subcellularLocation>
</comment>
<dbReference type="SUPFAM" id="SSF81324">
    <property type="entry name" value="Voltage-gated potassium channels"/>
    <property type="match status" value="2"/>
</dbReference>
<evidence type="ECO:0000256" key="22">
    <source>
        <dbReference type="ARBA" id="ARBA00066252"/>
    </source>
</evidence>
<dbReference type="AlphaFoldDB" id="A0A8D2J0R1"/>
<evidence type="ECO:0000256" key="14">
    <source>
        <dbReference type="ARBA" id="ARBA00023054"/>
    </source>
</evidence>
<dbReference type="GO" id="GO:0055038">
    <property type="term" value="C:recycling endosome membrane"/>
    <property type="evidence" value="ECO:0007669"/>
    <property type="project" value="UniProtKB-SubCell"/>
</dbReference>
<keyword evidence="10" id="KW-0967">Endosome</keyword>
<evidence type="ECO:0000256" key="2">
    <source>
        <dbReference type="ARBA" id="ARBA00004195"/>
    </source>
</evidence>
<evidence type="ECO:0000256" key="12">
    <source>
        <dbReference type="ARBA" id="ARBA00022882"/>
    </source>
</evidence>
<reference evidence="26" key="2">
    <citation type="submission" date="2025-09" db="UniProtKB">
        <authorList>
            <consortium name="Ensembl"/>
        </authorList>
    </citation>
    <scope>IDENTIFICATION</scope>
</reference>
<dbReference type="GO" id="GO:0031901">
    <property type="term" value="C:early endosome membrane"/>
    <property type="evidence" value="ECO:0007669"/>
    <property type="project" value="UniProtKB-SubCell"/>
</dbReference>
<evidence type="ECO:0000256" key="15">
    <source>
        <dbReference type="ARBA" id="ARBA00023065"/>
    </source>
</evidence>
<evidence type="ECO:0000256" key="8">
    <source>
        <dbReference type="ARBA" id="ARBA00022692"/>
    </source>
</evidence>
<dbReference type="FunFam" id="1.10.287.70:FF:000071">
    <property type="entry name" value="Two pore calcium channel protein 1"/>
    <property type="match status" value="1"/>
</dbReference>
<evidence type="ECO:0000256" key="17">
    <source>
        <dbReference type="ARBA" id="ARBA00023228"/>
    </source>
</evidence>
<feature type="transmembrane region" description="Helical" evidence="24">
    <location>
        <begin position="161"/>
        <end position="180"/>
    </location>
</feature>
<dbReference type="Ensembl" id="ENSVKKT00000008109.1">
    <property type="protein sequence ID" value="ENSVKKP00000007904.1"/>
    <property type="gene ID" value="ENSVKKG00000005647.1"/>
</dbReference>
<evidence type="ECO:0000256" key="19">
    <source>
        <dbReference type="ARBA" id="ARBA00044615"/>
    </source>
</evidence>
<dbReference type="GO" id="GO:0097682">
    <property type="term" value="F:intracellularly phosphatidylinositol-3,5-bisphosphate-gated monatomic cation channel activity"/>
    <property type="evidence" value="ECO:0007669"/>
    <property type="project" value="UniProtKB-ARBA"/>
</dbReference>
<keyword evidence="6" id="KW-0109">Calcium transport</keyword>
<dbReference type="FunFam" id="1.10.287.70:FF:000062">
    <property type="entry name" value="Two pore calcium channel protein 1"/>
    <property type="match status" value="1"/>
</dbReference>
<accession>A0A8D2J0R1</accession>
<protein>
    <recommendedName>
        <fullName evidence="23">Voltage-dependent calcium channel protein TPC1</fullName>
    </recommendedName>
</protein>
<comment type="catalytic activity">
    <reaction evidence="20">
        <text>Na(+)(in) = Na(+)(out)</text>
        <dbReference type="Rhea" id="RHEA:34963"/>
        <dbReference type="ChEBI" id="CHEBI:29101"/>
    </reaction>
    <physiologicalReaction direction="right-to-left" evidence="20">
        <dbReference type="Rhea" id="RHEA:34965"/>
    </physiologicalReaction>
</comment>
<evidence type="ECO:0000256" key="11">
    <source>
        <dbReference type="ARBA" id="ARBA00022837"/>
    </source>
</evidence>
<dbReference type="GO" id="GO:0005248">
    <property type="term" value="F:voltage-gated sodium channel activity"/>
    <property type="evidence" value="ECO:0007669"/>
    <property type="project" value="UniProtKB-ARBA"/>
</dbReference>
<dbReference type="FunFam" id="1.20.120.350:FF:000031">
    <property type="entry name" value="Two pore calcium channel protein 1"/>
    <property type="match status" value="1"/>
</dbReference>
<reference evidence="26" key="1">
    <citation type="submission" date="2025-08" db="UniProtKB">
        <authorList>
            <consortium name="Ensembl"/>
        </authorList>
    </citation>
    <scope>IDENTIFICATION</scope>
</reference>
<evidence type="ECO:0000313" key="26">
    <source>
        <dbReference type="Ensembl" id="ENSVKKP00000007904.1"/>
    </source>
</evidence>
<keyword evidence="5" id="KW-0813">Transport</keyword>
<evidence type="ECO:0000256" key="4">
    <source>
        <dbReference type="ARBA" id="ARBA00009286"/>
    </source>
</evidence>
<comment type="subunit">
    <text evidence="22">Dimer. Interacts with MTOR; the interaction is required for TPCN1 ATP sensitivity. Interacts with STX7, STX8 and STX12. Interacts with JPT2. Found in a complex with LSM12, TPCN1 and TPCN2.</text>
</comment>
<evidence type="ECO:0000256" key="9">
    <source>
        <dbReference type="ARBA" id="ARBA00022737"/>
    </source>
</evidence>
<feature type="domain" description="Ion transport" evidence="25">
    <location>
        <begin position="40"/>
        <end position="253"/>
    </location>
</feature>
<dbReference type="Pfam" id="PF00520">
    <property type="entry name" value="Ion_trans"/>
    <property type="match status" value="2"/>
</dbReference>
<keyword evidence="17" id="KW-0458">Lysosome</keyword>
<evidence type="ECO:0000256" key="6">
    <source>
        <dbReference type="ARBA" id="ARBA00022568"/>
    </source>
</evidence>
<keyword evidence="13 24" id="KW-1133">Transmembrane helix</keyword>
<keyword evidence="8 24" id="KW-0812">Transmembrane</keyword>
<evidence type="ECO:0000256" key="5">
    <source>
        <dbReference type="ARBA" id="ARBA00022448"/>
    </source>
</evidence>
<comment type="similarity">
    <text evidence="4">Belongs to the calcium channel alpha-1 subunit (TC 1.A.1.11) family. Two pore calcium channel subfamily.</text>
</comment>
<keyword evidence="18" id="KW-0407">Ion channel</keyword>
<keyword evidence="12" id="KW-0851">Voltage-gated channel</keyword>
<dbReference type="GO" id="GO:0022832">
    <property type="term" value="F:voltage-gated channel activity"/>
    <property type="evidence" value="ECO:0007669"/>
    <property type="project" value="InterPro"/>
</dbReference>
<dbReference type="Gene3D" id="1.20.120.350">
    <property type="entry name" value="Voltage-gated potassium channels. Chain C"/>
    <property type="match status" value="1"/>
</dbReference>
<dbReference type="GO" id="GO:0036019">
    <property type="term" value="C:endolysosome"/>
    <property type="evidence" value="ECO:0007669"/>
    <property type="project" value="UniProtKB-ARBA"/>
</dbReference>
<dbReference type="InterPro" id="IPR028801">
    <property type="entry name" value="TPC1_animal"/>
</dbReference>
<dbReference type="GO" id="GO:0005765">
    <property type="term" value="C:lysosomal membrane"/>
    <property type="evidence" value="ECO:0007669"/>
    <property type="project" value="UniProtKB-SubCell"/>
</dbReference>
<keyword evidence="7" id="KW-0107">Calcium channel</keyword>
<name>A0A8D2J0R1_VARKO</name>
<dbReference type="GO" id="GO:0075509">
    <property type="term" value="P:endocytosis involved in viral entry into host cell"/>
    <property type="evidence" value="ECO:0007669"/>
    <property type="project" value="UniProtKB-ARBA"/>
</dbReference>
<evidence type="ECO:0000256" key="21">
    <source>
        <dbReference type="ARBA" id="ARBA00058420"/>
    </source>
</evidence>
<dbReference type="GO" id="GO:0034702">
    <property type="term" value="C:monoatomic ion channel complex"/>
    <property type="evidence" value="ECO:0007669"/>
    <property type="project" value="UniProtKB-KW"/>
</dbReference>
<organism evidence="26 27">
    <name type="scientific">Varanus komodoensis</name>
    <name type="common">Komodo dragon</name>
    <dbReference type="NCBI Taxonomy" id="61221"/>
    <lineage>
        <taxon>Eukaryota</taxon>
        <taxon>Metazoa</taxon>
        <taxon>Chordata</taxon>
        <taxon>Craniata</taxon>
        <taxon>Vertebrata</taxon>
        <taxon>Euteleostomi</taxon>
        <taxon>Lepidosauria</taxon>
        <taxon>Squamata</taxon>
        <taxon>Bifurcata</taxon>
        <taxon>Unidentata</taxon>
        <taxon>Episquamata</taxon>
        <taxon>Toxicofera</taxon>
        <taxon>Anguimorpha</taxon>
        <taxon>Paleoanguimorpha</taxon>
        <taxon>Varanoidea</taxon>
        <taxon>Varanidae</taxon>
        <taxon>Varanus</taxon>
    </lineage>
</organism>
<keyword evidence="9" id="KW-0677">Repeat</keyword>
<dbReference type="InterPro" id="IPR005821">
    <property type="entry name" value="Ion_trans_dom"/>
</dbReference>
<feature type="transmembrane region" description="Helical" evidence="24">
    <location>
        <begin position="39"/>
        <end position="57"/>
    </location>
</feature>
<proteinExistence type="inferred from homology"/>
<evidence type="ECO:0000256" key="18">
    <source>
        <dbReference type="ARBA" id="ARBA00023303"/>
    </source>
</evidence>
<feature type="transmembrane region" description="Helical" evidence="24">
    <location>
        <begin position="478"/>
        <end position="501"/>
    </location>
</feature>
<keyword evidence="16 24" id="KW-0472">Membrane</keyword>
<feature type="transmembrane region" description="Helical" evidence="24">
    <location>
        <begin position="581"/>
        <end position="606"/>
    </location>
</feature>
<evidence type="ECO:0000256" key="13">
    <source>
        <dbReference type="ARBA" id="ARBA00022989"/>
    </source>
</evidence>
<evidence type="ECO:0000256" key="16">
    <source>
        <dbReference type="ARBA" id="ARBA00023136"/>
    </source>
</evidence>
<feature type="domain" description="Ion transport" evidence="25">
    <location>
        <begin position="369"/>
        <end position="606"/>
    </location>
</feature>
<keyword evidence="27" id="KW-1185">Reference proteome</keyword>
<dbReference type="Gene3D" id="1.10.287.70">
    <property type="match status" value="2"/>
</dbReference>
<dbReference type="GO" id="GO:0005262">
    <property type="term" value="F:calcium channel activity"/>
    <property type="evidence" value="ECO:0007669"/>
    <property type="project" value="UniProtKB-KW"/>
</dbReference>
<feature type="transmembrane region" description="Helical" evidence="24">
    <location>
        <begin position="221"/>
        <end position="243"/>
    </location>
</feature>
<dbReference type="InterPro" id="IPR027359">
    <property type="entry name" value="Volt_channel_dom_sf"/>
</dbReference>
<dbReference type="Proteomes" id="UP000694545">
    <property type="component" value="Unplaced"/>
</dbReference>
<dbReference type="PANTHER" id="PTHR46474:SF1">
    <property type="entry name" value="TWO PORE CHANNEL PROTEIN 1"/>
    <property type="match status" value="1"/>
</dbReference>
<evidence type="ECO:0000256" key="3">
    <source>
        <dbReference type="ARBA" id="ARBA00004520"/>
    </source>
</evidence>
<dbReference type="GO" id="GO:0042802">
    <property type="term" value="F:identical protein binding"/>
    <property type="evidence" value="ECO:0007669"/>
    <property type="project" value="UniProtKB-ARBA"/>
</dbReference>
<feature type="transmembrane region" description="Helical" evidence="24">
    <location>
        <begin position="105"/>
        <end position="124"/>
    </location>
</feature>
<dbReference type="GO" id="GO:0015280">
    <property type="term" value="F:ligand-gated sodium channel activity"/>
    <property type="evidence" value="ECO:0007669"/>
    <property type="project" value="UniProtKB-ARBA"/>
</dbReference>
<evidence type="ECO:0000259" key="25">
    <source>
        <dbReference type="Pfam" id="PF00520"/>
    </source>
</evidence>
<keyword evidence="11" id="KW-0106">Calcium</keyword>
<evidence type="ECO:0000313" key="27">
    <source>
        <dbReference type="Proteomes" id="UP000694545"/>
    </source>
</evidence>
<evidence type="ECO:0000256" key="24">
    <source>
        <dbReference type="SAM" id="Phobius"/>
    </source>
</evidence>
<feature type="transmembrane region" description="Helical" evidence="24">
    <location>
        <begin position="64"/>
        <end position="85"/>
    </location>
</feature>
<evidence type="ECO:0000256" key="23">
    <source>
        <dbReference type="ARBA" id="ARBA00081391"/>
    </source>
</evidence>
<evidence type="ECO:0000256" key="20">
    <source>
        <dbReference type="ARBA" id="ARBA00051945"/>
    </source>
</evidence>